<dbReference type="Pfam" id="PF16010">
    <property type="entry name" value="CDH-cyt"/>
    <property type="match status" value="1"/>
</dbReference>
<feature type="domain" description="Cellobiose dehydrogenase-like cytochrome" evidence="5">
    <location>
        <begin position="29"/>
        <end position="182"/>
    </location>
</feature>
<feature type="transmembrane region" description="Helical" evidence="2">
    <location>
        <begin position="389"/>
        <end position="411"/>
    </location>
</feature>
<feature type="compositionally biased region" description="Gly residues" evidence="1">
    <location>
        <begin position="192"/>
        <end position="228"/>
    </location>
</feature>
<accession>M7TWH6</accession>
<feature type="signal peptide" evidence="3">
    <location>
        <begin position="1"/>
        <end position="21"/>
    </location>
</feature>
<feature type="chain" id="PRO_5004085986" evidence="3">
    <location>
        <begin position="22"/>
        <end position="460"/>
    </location>
</feature>
<evidence type="ECO:0000256" key="2">
    <source>
        <dbReference type="SAM" id="Phobius"/>
    </source>
</evidence>
<dbReference type="SUPFAM" id="SSF49344">
    <property type="entry name" value="CBD9-like"/>
    <property type="match status" value="1"/>
</dbReference>
<dbReference type="Proteomes" id="UP000012174">
    <property type="component" value="Unassembled WGS sequence"/>
</dbReference>
<protein>
    <submittedName>
        <fullName evidence="6">Putative integral membrane protein</fullName>
    </submittedName>
</protein>
<keyword evidence="2" id="KW-0812">Transmembrane</keyword>
<evidence type="ECO:0000256" key="1">
    <source>
        <dbReference type="SAM" id="MobiDB-lite"/>
    </source>
</evidence>
<dbReference type="PANTHER" id="PTHR47797">
    <property type="entry name" value="DEHYDROGENASE, PUTATIVE (AFU_ORTHOLOGUE AFUA_8G05805)-RELATED"/>
    <property type="match status" value="1"/>
</dbReference>
<keyword evidence="3" id="KW-0732">Signal</keyword>
<feature type="domain" description="DUF2427" evidence="4">
    <location>
        <begin position="246"/>
        <end position="333"/>
    </location>
</feature>
<evidence type="ECO:0000313" key="6">
    <source>
        <dbReference type="EMBL" id="EMR71010.1"/>
    </source>
</evidence>
<keyword evidence="2" id="KW-1133">Transmembrane helix</keyword>
<dbReference type="Gene3D" id="1.20.120.1770">
    <property type="match status" value="1"/>
</dbReference>
<dbReference type="STRING" id="1287681.M7TWH6"/>
<dbReference type="Gene3D" id="2.60.40.1210">
    <property type="entry name" value="Cellobiose dehydrogenase, cytochrome domain"/>
    <property type="match status" value="1"/>
</dbReference>
<dbReference type="InterPro" id="IPR015920">
    <property type="entry name" value="Cellobiose_DH-like_cyt"/>
</dbReference>
<keyword evidence="2" id="KW-0472">Membrane</keyword>
<proteinExistence type="predicted"/>
<feature type="region of interest" description="Disordered" evidence="1">
    <location>
        <begin position="420"/>
        <end position="460"/>
    </location>
</feature>
<dbReference type="OMA" id="MSIVFIA"/>
<dbReference type="Pfam" id="PF10348">
    <property type="entry name" value="DUF2427"/>
    <property type="match status" value="1"/>
</dbReference>
<evidence type="ECO:0000313" key="7">
    <source>
        <dbReference type="Proteomes" id="UP000012174"/>
    </source>
</evidence>
<feature type="transmembrane region" description="Helical" evidence="2">
    <location>
        <begin position="317"/>
        <end position="337"/>
    </location>
</feature>
<dbReference type="eggNOG" id="ENOG502S50Z">
    <property type="taxonomic scope" value="Eukaryota"/>
</dbReference>
<evidence type="ECO:0000259" key="4">
    <source>
        <dbReference type="Pfam" id="PF10348"/>
    </source>
</evidence>
<dbReference type="InterPro" id="IPR018825">
    <property type="entry name" value="DUF2427"/>
</dbReference>
<dbReference type="HOGENOM" id="CLU_031471_1_0_1"/>
<evidence type="ECO:0000256" key="3">
    <source>
        <dbReference type="SAM" id="SignalP"/>
    </source>
</evidence>
<feature type="compositionally biased region" description="Low complexity" evidence="1">
    <location>
        <begin position="442"/>
        <end position="454"/>
    </location>
</feature>
<evidence type="ECO:0000259" key="5">
    <source>
        <dbReference type="Pfam" id="PF16010"/>
    </source>
</evidence>
<dbReference type="EMBL" id="KB705728">
    <property type="protein sequence ID" value="EMR71010.1"/>
    <property type="molecule type" value="Genomic_DNA"/>
</dbReference>
<feature type="transmembrane region" description="Helical" evidence="2">
    <location>
        <begin position="357"/>
        <end position="377"/>
    </location>
</feature>
<name>M7TWH6_EUTLA</name>
<dbReference type="CDD" id="cd08760">
    <property type="entry name" value="Cyt_b561_FRRS1_like"/>
    <property type="match status" value="1"/>
</dbReference>
<sequence>MKNLLATAALSVLTHSAVTSAAPAQNCPATDVCYSVGVPSSSASSGSGNIYIQLRAPTSYAWVGIGQGSQMAGANMFLIYADGAGNVTVSPRSGLGHVEPQENADADVEVLAGTGVESGAMVANFRCGNCGGAEMDLASTSAGWIAAWEQGDAIDSLDRNAQIVKHDSYDISQIDLTQATIASDSNPYVTSGDGGSNGSGSGSGSSGDSGNTSGGSGDSGDSSSGGGTVTTPGAVIPGGAGDTASFAKIGKIIMAHWVVMLVVWVILFPLGSALMPLFGKWVLHAAWQSIAFILMWAGFGLGYVASQQIGLGFQTTHTTFGTVLVCLMALQPIGGWLHHRHHLQHGGRGAVSHVHIWYGRALMIMGVVNGGLGIRLVNNGDAGGRPLTIGYSVAAAVVAVIYIAAKGFGVLRTRRLGGRNRGGGVVNGSGSDADGQPAKVESNNGNGYSHSSGSPRRPYP</sequence>
<feature type="transmembrane region" description="Helical" evidence="2">
    <location>
        <begin position="285"/>
        <end position="305"/>
    </location>
</feature>
<keyword evidence="7" id="KW-1185">Reference proteome</keyword>
<gene>
    <name evidence="6" type="ORF">UCREL1_1963</name>
</gene>
<dbReference type="CDD" id="cd09630">
    <property type="entry name" value="CDH_like_cytochrome"/>
    <property type="match status" value="1"/>
</dbReference>
<dbReference type="PANTHER" id="PTHR47797:SF4">
    <property type="entry name" value="DOMON DOMAIN-CONTAINING PROTEIN"/>
    <property type="match status" value="1"/>
</dbReference>
<feature type="transmembrane region" description="Helical" evidence="2">
    <location>
        <begin position="254"/>
        <end position="278"/>
    </location>
</feature>
<feature type="region of interest" description="Disordered" evidence="1">
    <location>
        <begin position="185"/>
        <end position="234"/>
    </location>
</feature>
<dbReference type="AlphaFoldDB" id="M7TWH6"/>
<dbReference type="OrthoDB" id="19261at2759"/>
<reference evidence="7" key="1">
    <citation type="journal article" date="2013" name="Genome Announc.">
        <title>Draft genome sequence of the grapevine dieback fungus Eutypa lata UCR-EL1.</title>
        <authorList>
            <person name="Blanco-Ulate B."/>
            <person name="Rolshausen P.E."/>
            <person name="Cantu D."/>
        </authorList>
    </citation>
    <scope>NUCLEOTIDE SEQUENCE [LARGE SCALE GENOMIC DNA]</scope>
    <source>
        <strain evidence="7">UCR-EL1</strain>
    </source>
</reference>
<organism evidence="6 7">
    <name type="scientific">Eutypa lata (strain UCR-EL1)</name>
    <name type="common">Grapevine dieback disease fungus</name>
    <name type="synonym">Eutypa armeniacae</name>
    <dbReference type="NCBI Taxonomy" id="1287681"/>
    <lineage>
        <taxon>Eukaryota</taxon>
        <taxon>Fungi</taxon>
        <taxon>Dikarya</taxon>
        <taxon>Ascomycota</taxon>
        <taxon>Pezizomycotina</taxon>
        <taxon>Sordariomycetes</taxon>
        <taxon>Xylariomycetidae</taxon>
        <taxon>Xylariales</taxon>
        <taxon>Diatrypaceae</taxon>
        <taxon>Eutypa</taxon>
    </lineage>
</organism>
<dbReference type="KEGG" id="ela:UCREL1_1963"/>